<feature type="region of interest" description="Disordered" evidence="1">
    <location>
        <begin position="133"/>
        <end position="184"/>
    </location>
</feature>
<evidence type="ECO:0000313" key="2">
    <source>
        <dbReference type="EMBL" id="KAK9824339.1"/>
    </source>
</evidence>
<feature type="compositionally biased region" description="Basic and acidic residues" evidence="1">
    <location>
        <begin position="147"/>
        <end position="156"/>
    </location>
</feature>
<feature type="compositionally biased region" description="Low complexity" evidence="1">
    <location>
        <begin position="524"/>
        <end position="541"/>
    </location>
</feature>
<feature type="region of interest" description="Disordered" evidence="1">
    <location>
        <begin position="200"/>
        <end position="248"/>
    </location>
</feature>
<comment type="caution">
    <text evidence="2">The sequence shown here is derived from an EMBL/GenBank/DDBJ whole genome shotgun (WGS) entry which is preliminary data.</text>
</comment>
<feature type="compositionally biased region" description="Basic and acidic residues" evidence="1">
    <location>
        <begin position="497"/>
        <end position="517"/>
    </location>
</feature>
<accession>A0AAW1QS99</accession>
<feature type="compositionally biased region" description="Basic and acidic residues" evidence="1">
    <location>
        <begin position="1133"/>
        <end position="1144"/>
    </location>
</feature>
<feature type="compositionally biased region" description="Basic and acidic residues" evidence="1">
    <location>
        <begin position="919"/>
        <end position="931"/>
    </location>
</feature>
<feature type="compositionally biased region" description="Basic and acidic residues" evidence="1">
    <location>
        <begin position="215"/>
        <end position="225"/>
    </location>
</feature>
<feature type="compositionally biased region" description="Low complexity" evidence="1">
    <location>
        <begin position="909"/>
        <end position="918"/>
    </location>
</feature>
<reference evidence="2 3" key="1">
    <citation type="journal article" date="2024" name="Nat. Commun.">
        <title>Phylogenomics reveals the evolutionary origins of lichenization in chlorophyte algae.</title>
        <authorList>
            <person name="Puginier C."/>
            <person name="Libourel C."/>
            <person name="Otte J."/>
            <person name="Skaloud P."/>
            <person name="Haon M."/>
            <person name="Grisel S."/>
            <person name="Petersen M."/>
            <person name="Berrin J.G."/>
            <person name="Delaux P.M."/>
            <person name="Dal Grande F."/>
            <person name="Keller J."/>
        </authorList>
    </citation>
    <scope>NUCLEOTIDE SEQUENCE [LARGE SCALE GENOMIC DNA]</scope>
    <source>
        <strain evidence="2 3">SAG 2043</strain>
    </source>
</reference>
<feature type="compositionally biased region" description="Pro residues" evidence="1">
    <location>
        <begin position="977"/>
        <end position="987"/>
    </location>
</feature>
<organism evidence="2 3">
    <name type="scientific">[Myrmecia] bisecta</name>
    <dbReference type="NCBI Taxonomy" id="41462"/>
    <lineage>
        <taxon>Eukaryota</taxon>
        <taxon>Viridiplantae</taxon>
        <taxon>Chlorophyta</taxon>
        <taxon>core chlorophytes</taxon>
        <taxon>Trebouxiophyceae</taxon>
        <taxon>Trebouxiales</taxon>
        <taxon>Trebouxiaceae</taxon>
        <taxon>Myrmecia</taxon>
    </lineage>
</organism>
<feature type="compositionally biased region" description="Low complexity" evidence="1">
    <location>
        <begin position="332"/>
        <end position="341"/>
    </location>
</feature>
<gene>
    <name evidence="2" type="ORF">WJX72_009537</name>
</gene>
<dbReference type="EMBL" id="JALJOR010000002">
    <property type="protein sequence ID" value="KAK9824339.1"/>
    <property type="molecule type" value="Genomic_DNA"/>
</dbReference>
<protein>
    <submittedName>
        <fullName evidence="2">Uncharacterized protein</fullName>
    </submittedName>
</protein>
<feature type="region of interest" description="Disordered" evidence="1">
    <location>
        <begin position="725"/>
        <end position="747"/>
    </location>
</feature>
<feature type="region of interest" description="Disordered" evidence="1">
    <location>
        <begin position="1"/>
        <end position="44"/>
    </location>
</feature>
<feature type="compositionally biased region" description="Low complexity" evidence="1">
    <location>
        <begin position="988"/>
        <end position="1011"/>
    </location>
</feature>
<keyword evidence="3" id="KW-1185">Reference proteome</keyword>
<proteinExistence type="predicted"/>
<feature type="region of interest" description="Disordered" evidence="1">
    <location>
        <begin position="399"/>
        <end position="433"/>
    </location>
</feature>
<feature type="region of interest" description="Disordered" evidence="1">
    <location>
        <begin position="1128"/>
        <end position="1229"/>
    </location>
</feature>
<dbReference type="Proteomes" id="UP001489004">
    <property type="component" value="Unassembled WGS sequence"/>
</dbReference>
<evidence type="ECO:0000313" key="3">
    <source>
        <dbReference type="Proteomes" id="UP001489004"/>
    </source>
</evidence>
<feature type="compositionally biased region" description="Basic and acidic residues" evidence="1">
    <location>
        <begin position="864"/>
        <end position="889"/>
    </location>
</feature>
<feature type="region of interest" description="Disordered" evidence="1">
    <location>
        <begin position="848"/>
        <end position="1083"/>
    </location>
</feature>
<feature type="compositionally biased region" description="Basic and acidic residues" evidence="1">
    <location>
        <begin position="1157"/>
        <end position="1209"/>
    </location>
</feature>
<sequence length="1301" mass="142796">MLPLTGPRKEGVETSTAKVKRKNSADRGGQAAWQRPQRAAHSRVVAQEPLVLGIREGRIDDRTTEHDAFQAAAISKLEELTRSGPVVVKDQRANRPRQRYIEYPEPEPALEVDIEEQGLEVKIEMLERQLHDLQRSRRQQAQQMRPRYADYPERRQPVYLRGPPPRYAEPSIYSGTPQPAVARGKRPMYQEAAPVYAGNREPAYPEAKPRYSRNVKPECRQERQQTPEPAYVAGPSGAAGRPRYIPELQPACPEHNAQKEAPMGYATPPKRSAAPRAFSPLEEGEKQPYVPPAAPILVRRVELSTNGAGGTLAAWALSANGGYNTPAGRPGATAKHAAKPAAQEDTVRHPPDLSNGGGAPLMNGNAPGESAVALPVPVVLAEAAQYVFIDISSDELRPRGVRRRKRQPQGTAAKRGAPEMGPREMGPRVITPSRLEGLRPLRTMMVREEEPVQRYKYIDPRADELRGTFTSPVVSEQQLLYDEPGAQHWAPGYLKRQAQERQEAQQAERARYREQGHKRQRQLSSYSAEEAAESELQAARAPMGERAEPAPEGPTHIDITRRPAAEVTQMEATYMYALKRVYRYPEPEAEPQAEQYVAPAEEERPAQVYRVEYRPAERGPPEQPGKRYVAEERAVAEPRFPGSDSYGEFPREGAVLYHYGPERGYAYGPEPAYEEESYEEARKRIMDAQRPQQQAVYAGAAETRDGRDVTYEYEYEYEYVPQRSMEAEQAQRRPHQAQRAQQPCTWGIPGGQVDYQPPAGVAERQPGVVAEAIEVDMVYEHAEPAEGGLREERLESPVDFERRADLLTRRLSDRRGDIFQDELAQITGRQPGVLEEAVEVDIVYEREERSGQGILYEDGALEQARAREPAEPDKGGRYSETHGKLHVEYESPEQAQQAKAAEQRRREQAAGGEASESGKYTETHGKLKAEYETPPSMPSGPSGEAQAYQMHPTGARTSPRYMVSPFAMEAAGKAQVPEPPPTDPSHPVPHAASSPGLQPAAESQAESQAAARLAPTGTAQTTPEAGVGEGAKKEAKPASKPRAAGGGASTQITSPTYVVEPDAAVAGGPSHPRGAAPGSAAAPAVAAVVLEEEIIAVEAKRGAESMLPLGTVRTVELREEPARLAAVGAAASAKERPTSPERKGGLFSRMFKRKSGKKEDEARRREKEAAKARKLAEKESLRAEKEFSKGERFTEKAVQDAHHAVEETQKGLAAAQNAEPPRPTSEHANAKLQGSSVFLLQPSFKIKASMLSSYSLSGCKQTACPLKAPRTAALSTEQLTEKEVEGLAAFKCVQGLDGPRA</sequence>
<name>A0AAW1QS99_9CHLO</name>
<feature type="region of interest" description="Disordered" evidence="1">
    <location>
        <begin position="326"/>
        <end position="364"/>
    </location>
</feature>
<feature type="compositionally biased region" description="Low complexity" evidence="1">
    <location>
        <begin position="1066"/>
        <end position="1083"/>
    </location>
</feature>
<evidence type="ECO:0000256" key="1">
    <source>
        <dbReference type="SAM" id="MobiDB-lite"/>
    </source>
</evidence>
<feature type="region of interest" description="Disordered" evidence="1">
    <location>
        <begin position="496"/>
        <end position="564"/>
    </location>
</feature>